<dbReference type="InterPro" id="IPR058240">
    <property type="entry name" value="rSAM_sf"/>
</dbReference>
<protein>
    <submittedName>
        <fullName evidence="5">PA0069 family radical SAM protein</fullName>
    </submittedName>
</protein>
<dbReference type="CDD" id="cd01335">
    <property type="entry name" value="Radical_SAM"/>
    <property type="match status" value="1"/>
</dbReference>
<reference evidence="5 6" key="1">
    <citation type="submission" date="2020-02" db="EMBL/GenBank/DDBJ databases">
        <authorList>
            <person name="Kim M.K."/>
        </authorList>
    </citation>
    <scope>NUCLEOTIDE SEQUENCE [LARGE SCALE GENOMIC DNA]</scope>
    <source>
        <strain evidence="5 6">17J57-3</strain>
    </source>
</reference>
<evidence type="ECO:0000256" key="2">
    <source>
        <dbReference type="ARBA" id="ARBA00023004"/>
    </source>
</evidence>
<keyword evidence="1" id="KW-0479">Metal-binding</keyword>
<dbReference type="SUPFAM" id="SSF102114">
    <property type="entry name" value="Radical SAM enzymes"/>
    <property type="match status" value="1"/>
</dbReference>
<dbReference type="SFLD" id="SFLDG01084">
    <property type="entry name" value="Uncharacterised_Radical_SAM_Su"/>
    <property type="match status" value="1"/>
</dbReference>
<accession>A0A6B3SP19</accession>
<evidence type="ECO:0000313" key="6">
    <source>
        <dbReference type="Proteomes" id="UP000482155"/>
    </source>
</evidence>
<keyword evidence="6" id="KW-1185">Reference proteome</keyword>
<dbReference type="AlphaFoldDB" id="A0A6B3SP19"/>
<dbReference type="NCBIfam" id="NF033668">
    <property type="entry name" value="rSAM_PA0069"/>
    <property type="match status" value="1"/>
</dbReference>
<dbReference type="GO" id="GO:0051536">
    <property type="term" value="F:iron-sulfur cluster binding"/>
    <property type="evidence" value="ECO:0007669"/>
    <property type="project" value="UniProtKB-KW"/>
</dbReference>
<proteinExistence type="predicted"/>
<dbReference type="GO" id="GO:0003824">
    <property type="term" value="F:catalytic activity"/>
    <property type="evidence" value="ECO:0007669"/>
    <property type="project" value="InterPro"/>
</dbReference>
<sequence>MKTEPLRPIAVLKGRGIASNVEHRLQKTTHEAVDDGWAADDEPAPAIQTQVTEIQAKSIVSSNKSPDIPFSLSINPYLGCEHGCAYCYARPTHAYLELSPGLDFETRLFAKTNAAGLLRTFLSRPGYVAEPIAVGVNTDAYQPIERELKITRQILELLCETRHPVSLITKSSLIERDIDLLKAMAERRLCNVVITITTLDADMACKLEPRATTPLRRLRTVKALADAGIPVGVNIAPVIPFITEPDIERILKAAHEAGAVSAGYIVLRLPNEVSPIFQEWLEAHYPDRARRVMNRIQEMRAGRENDPGFHSRMTGSGVWAQLIRQRFDIAANRLGLTTRARDLAALDCTLFEKPERERPAPATPQFNPQLNLF</sequence>
<dbReference type="RefSeq" id="WP_163961856.1">
    <property type="nucleotide sequence ID" value="NZ_JAAIVB010000026.1"/>
</dbReference>
<dbReference type="Pfam" id="PF04055">
    <property type="entry name" value="Radical_SAM"/>
    <property type="match status" value="1"/>
</dbReference>
<evidence type="ECO:0000313" key="5">
    <source>
        <dbReference type="EMBL" id="NEX61035.1"/>
    </source>
</evidence>
<dbReference type="PANTHER" id="PTHR43432">
    <property type="entry name" value="SLR0285 PROTEIN"/>
    <property type="match status" value="1"/>
</dbReference>
<dbReference type="InterPro" id="IPR007197">
    <property type="entry name" value="rSAM"/>
</dbReference>
<evidence type="ECO:0000259" key="4">
    <source>
        <dbReference type="PROSITE" id="PS51918"/>
    </source>
</evidence>
<name>A0A6B3SP19_9BURK</name>
<evidence type="ECO:0000256" key="1">
    <source>
        <dbReference type="ARBA" id="ARBA00022723"/>
    </source>
</evidence>
<dbReference type="GO" id="GO:0046872">
    <property type="term" value="F:metal ion binding"/>
    <property type="evidence" value="ECO:0007669"/>
    <property type="project" value="UniProtKB-KW"/>
</dbReference>
<dbReference type="InterPro" id="IPR006638">
    <property type="entry name" value="Elp3/MiaA/NifB-like_rSAM"/>
</dbReference>
<dbReference type="PROSITE" id="PS51918">
    <property type="entry name" value="RADICAL_SAM"/>
    <property type="match status" value="1"/>
</dbReference>
<dbReference type="SFLD" id="SFLDS00029">
    <property type="entry name" value="Radical_SAM"/>
    <property type="match status" value="1"/>
</dbReference>
<gene>
    <name evidence="5" type="ORF">G3574_08095</name>
</gene>
<dbReference type="PANTHER" id="PTHR43432:SF3">
    <property type="entry name" value="SLR0285 PROTEIN"/>
    <property type="match status" value="1"/>
</dbReference>
<evidence type="ECO:0000256" key="3">
    <source>
        <dbReference type="ARBA" id="ARBA00023014"/>
    </source>
</evidence>
<dbReference type="SMART" id="SM00729">
    <property type="entry name" value="Elp3"/>
    <property type="match status" value="1"/>
</dbReference>
<keyword evidence="2" id="KW-0408">Iron</keyword>
<organism evidence="5 6">
    <name type="scientific">Noviherbaspirillum galbum</name>
    <dbReference type="NCBI Taxonomy" id="2709383"/>
    <lineage>
        <taxon>Bacteria</taxon>
        <taxon>Pseudomonadati</taxon>
        <taxon>Pseudomonadota</taxon>
        <taxon>Betaproteobacteria</taxon>
        <taxon>Burkholderiales</taxon>
        <taxon>Oxalobacteraceae</taxon>
        <taxon>Noviherbaspirillum</taxon>
    </lineage>
</organism>
<dbReference type="Proteomes" id="UP000482155">
    <property type="component" value="Unassembled WGS sequence"/>
</dbReference>
<comment type="caution">
    <text evidence="5">The sequence shown here is derived from an EMBL/GenBank/DDBJ whole genome shotgun (WGS) entry which is preliminary data.</text>
</comment>
<dbReference type="InterPro" id="IPR040086">
    <property type="entry name" value="MJ0683-like"/>
</dbReference>
<dbReference type="Gene3D" id="3.80.30.30">
    <property type="match status" value="1"/>
</dbReference>
<dbReference type="EMBL" id="JAAIVB010000026">
    <property type="protein sequence ID" value="NEX61035.1"/>
    <property type="molecule type" value="Genomic_DNA"/>
</dbReference>
<feature type="domain" description="Radical SAM core" evidence="4">
    <location>
        <begin position="66"/>
        <end position="303"/>
    </location>
</feature>
<keyword evidence="3" id="KW-0411">Iron-sulfur</keyword>